<organism evidence="1">
    <name type="scientific">bioreactor metagenome</name>
    <dbReference type="NCBI Taxonomy" id="1076179"/>
    <lineage>
        <taxon>unclassified sequences</taxon>
        <taxon>metagenomes</taxon>
        <taxon>ecological metagenomes</taxon>
    </lineage>
</organism>
<dbReference type="EMBL" id="VSSQ01041226">
    <property type="protein sequence ID" value="MPM94625.1"/>
    <property type="molecule type" value="Genomic_DNA"/>
</dbReference>
<comment type="caution">
    <text evidence="1">The sequence shown here is derived from an EMBL/GenBank/DDBJ whole genome shotgun (WGS) entry which is preliminary data.</text>
</comment>
<evidence type="ECO:0000313" key="1">
    <source>
        <dbReference type="EMBL" id="MPM94625.1"/>
    </source>
</evidence>
<accession>A0A645DZ80</accession>
<proteinExistence type="predicted"/>
<sequence length="150" mass="16161">MIDINSSISWGVNTAVGSSKMRTSAPRYNVFRISTLCCIPTVVSSILAEGLTAKRYLLDRSAITAAAAFLFKTPSLLGSLPKMMFSVTVKSLTNIKCWCTIPIPNLSATPGELILTSCPLTLMVPLVGSKRPERIFIKVDLPAPFSPNKA</sequence>
<gene>
    <name evidence="1" type="ORF">SDC9_141773</name>
</gene>
<reference evidence="1" key="1">
    <citation type="submission" date="2019-08" db="EMBL/GenBank/DDBJ databases">
        <authorList>
            <person name="Kucharzyk K."/>
            <person name="Murdoch R.W."/>
            <person name="Higgins S."/>
            <person name="Loffler F."/>
        </authorList>
    </citation>
    <scope>NUCLEOTIDE SEQUENCE</scope>
</reference>
<dbReference type="AlphaFoldDB" id="A0A645DZ80"/>
<name>A0A645DZ80_9ZZZZ</name>
<protein>
    <submittedName>
        <fullName evidence="1">Uncharacterized protein</fullName>
    </submittedName>
</protein>